<sequence length="334" mass="38585">MKGLISVFEIENQPAKFSSLIKRLIDESKSSYILRPNGVKLVESLKQIKDDILYWPNWRSRPWVVAGRYEGNLSEVVYSGPFIKDCKGDNFNLQVASLLKHFDWAVFSYFTTYQSDFGCLVTSYPDLIEKVLVKAYGKDIEISVYEGDPIDSLRTATFYDYDVEGYFAYEVAKANGEDPPFLLCRIDLTNQELYRIWNSEIEADEEDPWYKNHLDKLTLVKEFTTGGVGFQYNNLIYQVSNEKAYLDIWSEASEDHSIAEATFSANADLSKLEAYMAGSYIFEVTKYIDDWCDWSYSQVYGGGADEHHAIFRSKDPRITSRLWELLGEDQISRF</sequence>
<dbReference type="EMBL" id="CP000155">
    <property type="protein sequence ID" value="ABC30630.1"/>
    <property type="molecule type" value="Genomic_DNA"/>
</dbReference>
<evidence type="ECO:0000313" key="2">
    <source>
        <dbReference type="Proteomes" id="UP000000238"/>
    </source>
</evidence>
<dbReference type="OrthoDB" id="6193741at2"/>
<accession>Q2SFE4</accession>
<dbReference type="KEGG" id="hch:HCH_03908"/>
<gene>
    <name evidence="1" type="ordered locus">HCH_03908</name>
</gene>
<name>Q2SFE4_HAHCH</name>
<dbReference type="RefSeq" id="WP_011397697.1">
    <property type="nucleotide sequence ID" value="NC_007645.1"/>
</dbReference>
<dbReference type="AlphaFoldDB" id="Q2SFE4"/>
<organism evidence="1 2">
    <name type="scientific">Hahella chejuensis (strain KCTC 2396)</name>
    <dbReference type="NCBI Taxonomy" id="349521"/>
    <lineage>
        <taxon>Bacteria</taxon>
        <taxon>Pseudomonadati</taxon>
        <taxon>Pseudomonadota</taxon>
        <taxon>Gammaproteobacteria</taxon>
        <taxon>Oceanospirillales</taxon>
        <taxon>Hahellaceae</taxon>
        <taxon>Hahella</taxon>
    </lineage>
</organism>
<proteinExistence type="predicted"/>
<evidence type="ECO:0000313" key="1">
    <source>
        <dbReference type="EMBL" id="ABC30630.1"/>
    </source>
</evidence>
<dbReference type="Proteomes" id="UP000000238">
    <property type="component" value="Chromosome"/>
</dbReference>
<protein>
    <submittedName>
        <fullName evidence="1">Uncharacterized protein</fullName>
    </submittedName>
</protein>
<keyword evidence="2" id="KW-1185">Reference proteome</keyword>
<dbReference type="HOGENOM" id="CLU_830969_0_0_6"/>
<reference evidence="1 2" key="1">
    <citation type="journal article" date="2005" name="Nucleic Acids Res.">
        <title>Genomic blueprint of Hahella chejuensis, a marine microbe producing an algicidal agent.</title>
        <authorList>
            <person name="Jeong H."/>
            <person name="Yim J.H."/>
            <person name="Lee C."/>
            <person name="Choi S.-H."/>
            <person name="Park Y.K."/>
            <person name="Yoon S.H."/>
            <person name="Hur C.-G."/>
            <person name="Kang H.-Y."/>
            <person name="Kim D."/>
            <person name="Lee H.H."/>
            <person name="Park K.H."/>
            <person name="Park S.-H."/>
            <person name="Park H.-S."/>
            <person name="Lee H.K."/>
            <person name="Oh T.K."/>
            <person name="Kim J.F."/>
        </authorList>
    </citation>
    <scope>NUCLEOTIDE SEQUENCE [LARGE SCALE GENOMIC DNA]</scope>
    <source>
        <strain evidence="1 2">KCTC 2396</strain>
    </source>
</reference>